<dbReference type="PANTHER" id="PTHR34835:SF81">
    <property type="entry name" value="OS06G0475900 PROTEIN"/>
    <property type="match status" value="1"/>
</dbReference>
<evidence type="ECO:0000313" key="3">
    <source>
        <dbReference type="EMBL" id="KMZ66522.1"/>
    </source>
</evidence>
<organism evidence="3 4">
    <name type="scientific">Zostera marina</name>
    <name type="common">Eelgrass</name>
    <dbReference type="NCBI Taxonomy" id="29655"/>
    <lineage>
        <taxon>Eukaryota</taxon>
        <taxon>Viridiplantae</taxon>
        <taxon>Streptophyta</taxon>
        <taxon>Embryophyta</taxon>
        <taxon>Tracheophyta</taxon>
        <taxon>Spermatophyta</taxon>
        <taxon>Magnoliopsida</taxon>
        <taxon>Liliopsida</taxon>
        <taxon>Zosteraceae</taxon>
        <taxon>Zostera</taxon>
    </lineage>
</organism>
<dbReference type="EMBL" id="LFYR01000976">
    <property type="protein sequence ID" value="KMZ66522.1"/>
    <property type="molecule type" value="Genomic_DNA"/>
</dbReference>
<feature type="region of interest" description="Disordered" evidence="2">
    <location>
        <begin position="99"/>
        <end position="133"/>
    </location>
</feature>
<name>A0A0K9PE50_ZOSMR</name>
<feature type="region of interest" description="Disordered" evidence="2">
    <location>
        <begin position="408"/>
        <end position="450"/>
    </location>
</feature>
<feature type="coiled-coil region" evidence="1">
    <location>
        <begin position="727"/>
        <end position="762"/>
    </location>
</feature>
<protein>
    <recommendedName>
        <fullName evidence="5">Aminotransferase-like plant mobile domain-containing protein</fullName>
    </recommendedName>
</protein>
<sequence length="776" mass="87438">MCHTEFSHAKRFVIDCSWLHYIFFGVFLPNLSLRSLFKKKAQKKRYGIGISPSTDSVDQFDVPCFCPECMADPVHGEGHQRNADARARDEMDREFGYANIRGTRQGDGPSNPQPVPSSMDTGDEPTASYDEAGQFRAVDTVRGSYRGAGLIQHKCIFSRIMSDRIGVRLASSVKIKLMYTPFHHYMDAGALIVDSFLLDDICGRYIGESQFAFGAFVLTCTDEDFGKILGLPHTGRKIDLLESSSKSNVSLGRFYKTHLHGKILTRQKIGVLFRDLANSMGFLLTNARCTLRRKIVSFIEDLEDISSYNWAGAVRDVTFSNIDYCRTRVLEREAGGRAASVYMMGCPAALMVWALEHTYVAEPGRPDGYLPYQRWVDYKMDGRFELSKLAPNLVSAAPRTYNLEEEDADMATETSTESNPSSPNEDCTSNEFHESVPDDSDDLAHSSNSCRTPEILGRDLCCESSNKPKRPTNVDPQMLGRNLLQDLDNADGVCETHPNDQDISVDIQRNSVPECVENDRWWYYPCNEDKEVCLDFDCSGSPEDLIGSESTHEPSFFSSCPGLSGIDIYGNPEHGGLQVECSEDSRGNIFRRRSNPGYISATLPSYPEERIPKMDTPFVVDADGFIMYVEGIPNLWSEVEGHAGDSMHMHMDDVEHPHTTLEIEGASSHEINMKGTNLVVCRDSLEKKGVRGEEIISSNDREPDVLERDVPSRVQRIKKRREDQRCNRLERERIAELEAAVMKEEENDLKKYKNERKKRYSLLGFAKELQMIGQVG</sequence>
<accession>A0A0K9PE50</accession>
<dbReference type="STRING" id="29655.A0A0K9PE50"/>
<dbReference type="PANTHER" id="PTHR34835">
    <property type="entry name" value="OS07G0283600 PROTEIN-RELATED"/>
    <property type="match status" value="1"/>
</dbReference>
<reference evidence="4" key="1">
    <citation type="journal article" date="2016" name="Nature">
        <title>The genome of the seagrass Zostera marina reveals angiosperm adaptation to the sea.</title>
        <authorList>
            <person name="Olsen J.L."/>
            <person name="Rouze P."/>
            <person name="Verhelst B."/>
            <person name="Lin Y.-C."/>
            <person name="Bayer T."/>
            <person name="Collen J."/>
            <person name="Dattolo E."/>
            <person name="De Paoli E."/>
            <person name="Dittami S."/>
            <person name="Maumus F."/>
            <person name="Michel G."/>
            <person name="Kersting A."/>
            <person name="Lauritano C."/>
            <person name="Lohaus R."/>
            <person name="Toepel M."/>
            <person name="Tonon T."/>
            <person name="Vanneste K."/>
            <person name="Amirebrahimi M."/>
            <person name="Brakel J."/>
            <person name="Bostroem C."/>
            <person name="Chovatia M."/>
            <person name="Grimwood J."/>
            <person name="Jenkins J.W."/>
            <person name="Jueterbock A."/>
            <person name="Mraz A."/>
            <person name="Stam W.T."/>
            <person name="Tice H."/>
            <person name="Bornberg-Bauer E."/>
            <person name="Green P.J."/>
            <person name="Pearson G.A."/>
            <person name="Procaccini G."/>
            <person name="Duarte C.M."/>
            <person name="Schmutz J."/>
            <person name="Reusch T.B.H."/>
            <person name="Van de Peer Y."/>
        </authorList>
    </citation>
    <scope>NUCLEOTIDE SEQUENCE [LARGE SCALE GENOMIC DNA]</scope>
    <source>
        <strain evidence="4">cv. Finnish</strain>
    </source>
</reference>
<dbReference type="AlphaFoldDB" id="A0A0K9PE50"/>
<proteinExistence type="predicted"/>
<gene>
    <name evidence="3" type="ORF">ZOSMA_298G00050</name>
</gene>
<evidence type="ECO:0000256" key="1">
    <source>
        <dbReference type="SAM" id="Coils"/>
    </source>
</evidence>
<dbReference type="OrthoDB" id="723791at2759"/>
<keyword evidence="4" id="KW-1185">Reference proteome</keyword>
<evidence type="ECO:0000256" key="2">
    <source>
        <dbReference type="SAM" id="MobiDB-lite"/>
    </source>
</evidence>
<feature type="compositionally biased region" description="Low complexity" evidence="2">
    <location>
        <begin position="412"/>
        <end position="425"/>
    </location>
</feature>
<keyword evidence="1" id="KW-0175">Coiled coil</keyword>
<comment type="caution">
    <text evidence="3">The sequence shown here is derived from an EMBL/GenBank/DDBJ whole genome shotgun (WGS) entry which is preliminary data.</text>
</comment>
<evidence type="ECO:0000313" key="4">
    <source>
        <dbReference type="Proteomes" id="UP000036987"/>
    </source>
</evidence>
<evidence type="ECO:0008006" key="5">
    <source>
        <dbReference type="Google" id="ProtNLM"/>
    </source>
</evidence>
<dbReference type="Proteomes" id="UP000036987">
    <property type="component" value="Unassembled WGS sequence"/>
</dbReference>